<comment type="caution">
    <text evidence="1">The sequence shown here is derived from an EMBL/GenBank/DDBJ whole genome shotgun (WGS) entry which is preliminary data.</text>
</comment>
<sequence length="81" mass="8538">MHGTPIEYKGWVLTPIVSRTPTDHAVVLLVEKPNGIRQAMGPLGRFKSADAACSFAIEYGKATVDGQPAPGPAHEAAGRRA</sequence>
<dbReference type="AlphaFoldDB" id="A0A069PUY2"/>
<dbReference type="Proteomes" id="UP000027466">
    <property type="component" value="Unassembled WGS sequence"/>
</dbReference>
<dbReference type="RefSeq" id="WP_035935205.1">
    <property type="nucleotide sequence ID" value="NZ_CADFFX010000002.1"/>
</dbReference>
<reference evidence="1 2" key="1">
    <citation type="submission" date="2014-03" db="EMBL/GenBank/DDBJ databases">
        <title>Draft Genome Sequences of Four Burkholderia Strains.</title>
        <authorList>
            <person name="Liu X.Y."/>
            <person name="Li C.X."/>
            <person name="Xu J.H."/>
        </authorList>
    </citation>
    <scope>NUCLEOTIDE SEQUENCE [LARGE SCALE GENOMIC DNA]</scope>
    <source>
        <strain evidence="1 2">DSM 50014</strain>
    </source>
</reference>
<proteinExistence type="predicted"/>
<evidence type="ECO:0000313" key="1">
    <source>
        <dbReference type="EMBL" id="KDR44247.1"/>
    </source>
</evidence>
<dbReference type="EMBL" id="JFHC01000003">
    <property type="protein sequence ID" value="KDR44247.1"/>
    <property type="molecule type" value="Genomic_DNA"/>
</dbReference>
<evidence type="ECO:0000313" key="2">
    <source>
        <dbReference type="Proteomes" id="UP000027466"/>
    </source>
</evidence>
<protein>
    <submittedName>
        <fullName evidence="1">Uncharacterized protein</fullName>
    </submittedName>
</protein>
<organism evidence="1 2">
    <name type="scientific">Caballeronia glathei</name>
    <dbReference type="NCBI Taxonomy" id="60547"/>
    <lineage>
        <taxon>Bacteria</taxon>
        <taxon>Pseudomonadati</taxon>
        <taxon>Pseudomonadota</taxon>
        <taxon>Betaproteobacteria</taxon>
        <taxon>Burkholderiales</taxon>
        <taxon>Burkholderiaceae</taxon>
        <taxon>Caballeronia</taxon>
    </lineage>
</organism>
<keyword evidence="2" id="KW-1185">Reference proteome</keyword>
<name>A0A069PUY2_9BURK</name>
<accession>A0A069PUY2</accession>
<gene>
    <name evidence="1" type="ORF">BG61_19475</name>
</gene>